<organism evidence="11 12">
    <name type="scientific">Luteibacter yeojuensis</name>
    <dbReference type="NCBI Taxonomy" id="345309"/>
    <lineage>
        <taxon>Bacteria</taxon>
        <taxon>Pseudomonadati</taxon>
        <taxon>Pseudomonadota</taxon>
        <taxon>Gammaproteobacteria</taxon>
        <taxon>Lysobacterales</taxon>
        <taxon>Rhodanobacteraceae</taxon>
        <taxon>Luteibacter</taxon>
    </lineage>
</organism>
<protein>
    <submittedName>
        <fullName evidence="11">Flagellar motor protein</fullName>
    </submittedName>
</protein>
<gene>
    <name evidence="11" type="primary">motC</name>
    <name evidence="11" type="ORF">VI08_05535</name>
</gene>
<evidence type="ECO:0000313" key="12">
    <source>
        <dbReference type="Proteomes" id="UP000033651"/>
    </source>
</evidence>
<keyword evidence="7" id="KW-0813">Transport</keyword>
<dbReference type="Pfam" id="PF20560">
    <property type="entry name" value="MotA_N"/>
    <property type="match status" value="1"/>
</dbReference>
<feature type="transmembrane region" description="Helical" evidence="8">
    <location>
        <begin position="149"/>
        <end position="169"/>
    </location>
</feature>
<keyword evidence="11" id="KW-0966">Cell projection</keyword>
<keyword evidence="11" id="KW-0282">Flagellum</keyword>
<dbReference type="AlphaFoldDB" id="A0A0F3KZC4"/>
<proteinExistence type="inferred from homology"/>
<dbReference type="RefSeq" id="WP_045828560.1">
    <property type="nucleotide sequence ID" value="NZ_JZRB01000010.1"/>
</dbReference>
<evidence type="ECO:0000256" key="4">
    <source>
        <dbReference type="ARBA" id="ARBA00022779"/>
    </source>
</evidence>
<reference evidence="11 12" key="1">
    <citation type="submission" date="2015-03" db="EMBL/GenBank/DDBJ databases">
        <title>Draft genome sequence of Luteibacter yeojuensis strain SU11.</title>
        <authorList>
            <person name="Sulaiman J."/>
            <person name="Priya K."/>
            <person name="Chan K.-G."/>
        </authorList>
    </citation>
    <scope>NUCLEOTIDE SEQUENCE [LARGE SCALE GENOMIC DNA]</scope>
    <source>
        <strain evidence="11 12">SU11</strain>
    </source>
</reference>
<dbReference type="InterPro" id="IPR002898">
    <property type="entry name" value="MotA_ExbB_proton_chnl"/>
</dbReference>
<keyword evidence="11" id="KW-0969">Cilium</keyword>
<feature type="transmembrane region" description="Helical" evidence="8">
    <location>
        <begin position="181"/>
        <end position="205"/>
    </location>
</feature>
<keyword evidence="3 8" id="KW-0812">Transmembrane</keyword>
<keyword evidence="7" id="KW-0653">Protein transport</keyword>
<dbReference type="Pfam" id="PF01618">
    <property type="entry name" value="MotA_ExbB"/>
    <property type="match status" value="1"/>
</dbReference>
<dbReference type="GO" id="GO:0071978">
    <property type="term" value="P:bacterial-type flagellum-dependent swarming motility"/>
    <property type="evidence" value="ECO:0007669"/>
    <property type="project" value="InterPro"/>
</dbReference>
<dbReference type="PANTHER" id="PTHR30433:SF3">
    <property type="entry name" value="MOTILITY PROTEIN A"/>
    <property type="match status" value="1"/>
</dbReference>
<keyword evidence="6 8" id="KW-0472">Membrane</keyword>
<dbReference type="PANTHER" id="PTHR30433">
    <property type="entry name" value="CHEMOTAXIS PROTEIN MOTA"/>
    <property type="match status" value="1"/>
</dbReference>
<evidence type="ECO:0000259" key="9">
    <source>
        <dbReference type="Pfam" id="PF01618"/>
    </source>
</evidence>
<dbReference type="InterPro" id="IPR047055">
    <property type="entry name" value="MotA-like"/>
</dbReference>
<dbReference type="InterPro" id="IPR046786">
    <property type="entry name" value="MotA_N"/>
</dbReference>
<dbReference type="GO" id="GO:0005886">
    <property type="term" value="C:plasma membrane"/>
    <property type="evidence" value="ECO:0007669"/>
    <property type="project" value="UniProtKB-SubCell"/>
</dbReference>
<dbReference type="EMBL" id="JZRB01000010">
    <property type="protein sequence ID" value="KJV36312.1"/>
    <property type="molecule type" value="Genomic_DNA"/>
</dbReference>
<evidence type="ECO:0000256" key="2">
    <source>
        <dbReference type="ARBA" id="ARBA00022475"/>
    </source>
</evidence>
<feature type="domain" description="Motility protein A N-terminal" evidence="10">
    <location>
        <begin position="6"/>
        <end position="79"/>
    </location>
</feature>
<dbReference type="GO" id="GO:0015031">
    <property type="term" value="P:protein transport"/>
    <property type="evidence" value="ECO:0007669"/>
    <property type="project" value="UniProtKB-KW"/>
</dbReference>
<evidence type="ECO:0000256" key="7">
    <source>
        <dbReference type="RuleBase" id="RU004057"/>
    </source>
</evidence>
<feature type="domain" description="MotA/TolQ/ExbB proton channel" evidence="9">
    <location>
        <begin position="101"/>
        <end position="219"/>
    </location>
</feature>
<feature type="transmembrane region" description="Helical" evidence="8">
    <location>
        <begin position="7"/>
        <end position="24"/>
    </location>
</feature>
<feature type="transmembrane region" description="Helical" evidence="8">
    <location>
        <begin position="30"/>
        <end position="49"/>
    </location>
</feature>
<sequence>MDIVSVVGTILAFVVIIVGTILKGSSLDALWNPAAFVIVFLGTFAALLVQTPGPVLKRAWAMLPWVYRPPDIESENLVSRIVGWSEISRRTGLLGLEPAIEREQDPFIRKGLQLLVDGTEPDAMRSVLEVEVFTREHIDIEAAKVFENAGAYSPTMGIIGAVMGLMAVMQNLADPSKLGHGIAAAFVATIYGIGLANLLALPMAARLKGLARARSQMREILVEGLVSIAQGDNPRHIESKLQGFLQ</sequence>
<evidence type="ECO:0000256" key="1">
    <source>
        <dbReference type="ARBA" id="ARBA00004651"/>
    </source>
</evidence>
<dbReference type="Proteomes" id="UP000033651">
    <property type="component" value="Unassembled WGS sequence"/>
</dbReference>
<keyword evidence="12" id="KW-1185">Reference proteome</keyword>
<comment type="similarity">
    <text evidence="7">Belongs to the exbB/tolQ family.</text>
</comment>
<evidence type="ECO:0000313" key="11">
    <source>
        <dbReference type="EMBL" id="KJV36312.1"/>
    </source>
</evidence>
<evidence type="ECO:0000259" key="10">
    <source>
        <dbReference type="Pfam" id="PF20560"/>
    </source>
</evidence>
<comment type="subcellular location">
    <subcellularLocation>
        <location evidence="1">Cell membrane</location>
        <topology evidence="1">Multi-pass membrane protein</topology>
    </subcellularLocation>
    <subcellularLocation>
        <location evidence="7">Membrane</location>
        <topology evidence="7">Multi-pass membrane protein</topology>
    </subcellularLocation>
</comment>
<dbReference type="NCBIfam" id="NF006583">
    <property type="entry name" value="PRK09109.1"/>
    <property type="match status" value="1"/>
</dbReference>
<evidence type="ECO:0000256" key="8">
    <source>
        <dbReference type="SAM" id="Phobius"/>
    </source>
</evidence>
<evidence type="ECO:0000256" key="6">
    <source>
        <dbReference type="ARBA" id="ARBA00023136"/>
    </source>
</evidence>
<name>A0A0F3KZC4_9GAMM</name>
<accession>A0A0F3KZC4</accession>
<keyword evidence="2" id="KW-1003">Cell membrane</keyword>
<dbReference type="PATRIC" id="fig|345309.4.peg.249"/>
<evidence type="ECO:0000256" key="3">
    <source>
        <dbReference type="ARBA" id="ARBA00022692"/>
    </source>
</evidence>
<evidence type="ECO:0000256" key="5">
    <source>
        <dbReference type="ARBA" id="ARBA00022989"/>
    </source>
</evidence>
<dbReference type="GO" id="GO:0006935">
    <property type="term" value="P:chemotaxis"/>
    <property type="evidence" value="ECO:0007669"/>
    <property type="project" value="InterPro"/>
</dbReference>
<comment type="caution">
    <text evidence="11">The sequence shown here is derived from an EMBL/GenBank/DDBJ whole genome shotgun (WGS) entry which is preliminary data.</text>
</comment>
<dbReference type="OrthoDB" id="9806929at2"/>
<keyword evidence="4" id="KW-0283">Flagellar rotation</keyword>
<keyword evidence="5 8" id="KW-1133">Transmembrane helix</keyword>